<name>A0A0A8XZZ0_ARUDO</name>
<accession>A0A0A8XZZ0</accession>
<dbReference type="AlphaFoldDB" id="A0A0A8XZZ0"/>
<evidence type="ECO:0000256" key="1">
    <source>
        <dbReference type="SAM" id="MobiDB-lite"/>
    </source>
</evidence>
<sequence length="53" mass="5628">MGWFELGSLTALPWRLRSVEREGGQVVDIKRGETTGAGHGEAKGGRISFAANA</sequence>
<protein>
    <submittedName>
        <fullName evidence="2">Uncharacterized protein</fullName>
    </submittedName>
</protein>
<organism evidence="2">
    <name type="scientific">Arundo donax</name>
    <name type="common">Giant reed</name>
    <name type="synonym">Donax arundinaceus</name>
    <dbReference type="NCBI Taxonomy" id="35708"/>
    <lineage>
        <taxon>Eukaryota</taxon>
        <taxon>Viridiplantae</taxon>
        <taxon>Streptophyta</taxon>
        <taxon>Embryophyta</taxon>
        <taxon>Tracheophyta</taxon>
        <taxon>Spermatophyta</taxon>
        <taxon>Magnoliopsida</taxon>
        <taxon>Liliopsida</taxon>
        <taxon>Poales</taxon>
        <taxon>Poaceae</taxon>
        <taxon>PACMAD clade</taxon>
        <taxon>Arundinoideae</taxon>
        <taxon>Arundineae</taxon>
        <taxon>Arundo</taxon>
    </lineage>
</organism>
<feature type="region of interest" description="Disordered" evidence="1">
    <location>
        <begin position="32"/>
        <end position="53"/>
    </location>
</feature>
<evidence type="ECO:0000313" key="2">
    <source>
        <dbReference type="EMBL" id="JAD19456.1"/>
    </source>
</evidence>
<reference evidence="2" key="2">
    <citation type="journal article" date="2015" name="Data Brief">
        <title>Shoot transcriptome of the giant reed, Arundo donax.</title>
        <authorList>
            <person name="Barrero R.A."/>
            <person name="Guerrero F.D."/>
            <person name="Moolhuijzen P."/>
            <person name="Goolsby J.A."/>
            <person name="Tidwell J."/>
            <person name="Bellgard S.E."/>
            <person name="Bellgard M.I."/>
        </authorList>
    </citation>
    <scope>NUCLEOTIDE SEQUENCE</scope>
    <source>
        <tissue evidence="2">Shoot tissue taken approximately 20 cm above the soil surface</tissue>
    </source>
</reference>
<dbReference type="EMBL" id="GBRH01278439">
    <property type="protein sequence ID" value="JAD19456.1"/>
    <property type="molecule type" value="Transcribed_RNA"/>
</dbReference>
<proteinExistence type="predicted"/>
<reference evidence="2" key="1">
    <citation type="submission" date="2014-09" db="EMBL/GenBank/DDBJ databases">
        <authorList>
            <person name="Magalhaes I.L.F."/>
            <person name="Oliveira U."/>
            <person name="Santos F.R."/>
            <person name="Vidigal T.H.D.A."/>
            <person name="Brescovit A.D."/>
            <person name="Santos A.J."/>
        </authorList>
    </citation>
    <scope>NUCLEOTIDE SEQUENCE</scope>
    <source>
        <tissue evidence="2">Shoot tissue taken approximately 20 cm above the soil surface</tissue>
    </source>
</reference>